<dbReference type="RefSeq" id="WP_189336318.1">
    <property type="nucleotide sequence ID" value="NZ_AP023356.1"/>
</dbReference>
<proteinExistence type="predicted"/>
<reference evidence="1 2" key="1">
    <citation type="submission" date="2020-08" db="EMBL/GenBank/DDBJ databases">
        <title>Whole genome shotgun sequence of Actinoplanes ianthinogenes NBRC 13996.</title>
        <authorList>
            <person name="Komaki H."/>
            <person name="Tamura T."/>
        </authorList>
    </citation>
    <scope>NUCLEOTIDE SEQUENCE [LARGE SCALE GENOMIC DNA]</scope>
    <source>
        <strain evidence="1 2">NBRC 13996</strain>
    </source>
</reference>
<name>A0ABN6CK07_9ACTN</name>
<protein>
    <recommendedName>
        <fullName evidence="3">DUF11 domain-containing protein</fullName>
    </recommendedName>
</protein>
<organism evidence="1 2">
    <name type="scientific">Actinoplanes ianthinogenes</name>
    <dbReference type="NCBI Taxonomy" id="122358"/>
    <lineage>
        <taxon>Bacteria</taxon>
        <taxon>Bacillati</taxon>
        <taxon>Actinomycetota</taxon>
        <taxon>Actinomycetes</taxon>
        <taxon>Micromonosporales</taxon>
        <taxon>Micromonosporaceae</taxon>
        <taxon>Actinoplanes</taxon>
    </lineage>
</organism>
<keyword evidence="2" id="KW-1185">Reference proteome</keyword>
<sequence>MQLKELSGDLVFTASVPPTAAGTPIELPVIALPFGLTITEIKWIPGAAITANGTNFFTLTFRNRGSGAGVVVPATRSYASGNSASTTPENLTLSSTATDLQTVAGDVLTAHFTHSGAGLAIPSGLVQVKVRLR</sequence>
<evidence type="ECO:0000313" key="1">
    <source>
        <dbReference type="EMBL" id="BCJ45321.1"/>
    </source>
</evidence>
<gene>
    <name evidence="1" type="ORF">Aiant_59780</name>
</gene>
<accession>A0ABN6CK07</accession>
<evidence type="ECO:0008006" key="3">
    <source>
        <dbReference type="Google" id="ProtNLM"/>
    </source>
</evidence>
<dbReference type="Proteomes" id="UP000676967">
    <property type="component" value="Chromosome"/>
</dbReference>
<evidence type="ECO:0000313" key="2">
    <source>
        <dbReference type="Proteomes" id="UP000676967"/>
    </source>
</evidence>
<dbReference type="EMBL" id="AP023356">
    <property type="protein sequence ID" value="BCJ45321.1"/>
    <property type="molecule type" value="Genomic_DNA"/>
</dbReference>